<dbReference type="Gene3D" id="3.40.50.150">
    <property type="entry name" value="Vaccinia Virus protein VP39"/>
    <property type="match status" value="1"/>
</dbReference>
<evidence type="ECO:0000313" key="2">
    <source>
        <dbReference type="EMBL" id="CAD6492626.1"/>
    </source>
</evidence>
<dbReference type="EMBL" id="CAJHIO010000015">
    <property type="protein sequence ID" value="CAD6492626.1"/>
    <property type="molecule type" value="Genomic_DNA"/>
</dbReference>
<dbReference type="GO" id="GO:0032259">
    <property type="term" value="P:methylation"/>
    <property type="evidence" value="ECO:0007669"/>
    <property type="project" value="UniProtKB-KW"/>
</dbReference>
<keyword evidence="2" id="KW-0808">Transferase</keyword>
<dbReference type="PANTHER" id="PTHR43591">
    <property type="entry name" value="METHYLTRANSFERASE"/>
    <property type="match status" value="1"/>
</dbReference>
<organism evidence="2 3">
    <name type="scientific">Candidatus Argoarchaeum ethanivorans</name>
    <dbReference type="NCBI Taxonomy" id="2608793"/>
    <lineage>
        <taxon>Archaea</taxon>
        <taxon>Methanobacteriati</taxon>
        <taxon>Methanobacteriota</taxon>
        <taxon>Stenosarchaea group</taxon>
        <taxon>Methanomicrobia</taxon>
        <taxon>Methanosarcinales</taxon>
        <taxon>Methanosarcinales incertae sedis</taxon>
        <taxon>GOM Arc I cluster</taxon>
        <taxon>Candidatus Argoarchaeum</taxon>
    </lineage>
</organism>
<dbReference type="Proteomes" id="UP000610373">
    <property type="component" value="Unassembled WGS sequence"/>
</dbReference>
<dbReference type="GO" id="GO:0102208">
    <property type="term" value="F:2-polyprenyl-6-hydroxyphenol methylase activity"/>
    <property type="evidence" value="ECO:0007669"/>
    <property type="project" value="UniProtKB-EC"/>
</dbReference>
<dbReference type="EC" id="2.1.1.222" evidence="2"/>
<dbReference type="PANTHER" id="PTHR43591:SF110">
    <property type="entry name" value="RHODANESE DOMAIN-CONTAINING PROTEIN"/>
    <property type="match status" value="1"/>
</dbReference>
<dbReference type="CDD" id="cd02440">
    <property type="entry name" value="AdoMet_MTases"/>
    <property type="match status" value="1"/>
</dbReference>
<evidence type="ECO:0000259" key="1">
    <source>
        <dbReference type="Pfam" id="PF08241"/>
    </source>
</evidence>
<dbReference type="InterPro" id="IPR029063">
    <property type="entry name" value="SAM-dependent_MTases_sf"/>
</dbReference>
<keyword evidence="2" id="KW-0830">Ubiquinone</keyword>
<sequence>MKPQKGVLSVEYHEGRERKLALKYRLARRTDEVLKAIKGYKSDIDSLSLLDIGTADGLMLNKLCQELNIKMPVGLDFSAELLKTNPHHTSHFVQADACELPFDDGVFDVVVATAVIEHVPEPEKMVTECHRVLRQDGICIFTTPDPFFEHIATKIGHLKEEQHQKTFKLPELKSLFELQGFKILKAEKFMMSPIGFPYEVKIERFMKTTGLGFLLLNQLVVGYKRT</sequence>
<feature type="domain" description="Methyltransferase type 11" evidence="1">
    <location>
        <begin position="50"/>
        <end position="141"/>
    </location>
</feature>
<dbReference type="InterPro" id="IPR013216">
    <property type="entry name" value="Methyltransf_11"/>
</dbReference>
<keyword evidence="2" id="KW-0489">Methyltransferase</keyword>
<accession>A0A811T5L3</accession>
<reference evidence="2" key="1">
    <citation type="submission" date="2020-10" db="EMBL/GenBank/DDBJ databases">
        <authorList>
            <person name="Hahn C.J."/>
            <person name="Laso-Perez R."/>
            <person name="Vulcano F."/>
            <person name="Vaziourakis K.-M."/>
            <person name="Stokke R."/>
            <person name="Steen I.H."/>
            <person name="Teske A."/>
            <person name="Boetius A."/>
            <person name="Liebeke M."/>
            <person name="Amann R."/>
            <person name="Knittel K."/>
        </authorList>
    </citation>
    <scope>NUCLEOTIDE SEQUENCE</scope>
    <source>
        <strain evidence="2">Gfbio:e3339647-f889-4370-9287-4fb5cb688e4c:AG392O15_GoMArc1</strain>
    </source>
</reference>
<evidence type="ECO:0000313" key="3">
    <source>
        <dbReference type="Proteomes" id="UP000610373"/>
    </source>
</evidence>
<protein>
    <submittedName>
        <fullName evidence="2">Ubiquinone biosynthesis O-methyltransferase</fullName>
        <ecNumber evidence="2">2.1.1.222</ecNumber>
    </submittedName>
</protein>
<dbReference type="AlphaFoldDB" id="A0A811T5L3"/>
<name>A0A811T5L3_9EURY</name>
<dbReference type="SUPFAM" id="SSF53335">
    <property type="entry name" value="S-adenosyl-L-methionine-dependent methyltransferases"/>
    <property type="match status" value="1"/>
</dbReference>
<dbReference type="Pfam" id="PF08241">
    <property type="entry name" value="Methyltransf_11"/>
    <property type="match status" value="1"/>
</dbReference>
<comment type="caution">
    <text evidence="2">The sequence shown here is derived from an EMBL/GenBank/DDBJ whole genome shotgun (WGS) entry which is preliminary data.</text>
</comment>
<proteinExistence type="predicted"/>
<gene>
    <name evidence="2" type="primary">ubiG_2</name>
    <name evidence="2" type="ORF">CHKLHMKO_00315</name>
</gene>